<name>A0ABS9XWK8_9ACTN</name>
<protein>
    <submittedName>
        <fullName evidence="2">Uncharacterized protein</fullName>
    </submittedName>
</protein>
<proteinExistence type="predicted"/>
<dbReference type="RefSeq" id="WP_242713799.1">
    <property type="nucleotide sequence ID" value="NZ_JALDAX010000037.1"/>
</dbReference>
<organism evidence="2 3">
    <name type="scientific">Streptomyces spinosisporus</name>
    <dbReference type="NCBI Taxonomy" id="2927582"/>
    <lineage>
        <taxon>Bacteria</taxon>
        <taxon>Bacillati</taxon>
        <taxon>Actinomycetota</taxon>
        <taxon>Actinomycetes</taxon>
        <taxon>Kitasatosporales</taxon>
        <taxon>Streptomycetaceae</taxon>
        <taxon>Streptomyces</taxon>
    </lineage>
</organism>
<sequence>MAEIGVFAIGRVFAVTSARMRARTGMRGSAHEMTMAPPMSASTASSARAAVLDAAERDEVERQSVGHLGNSPAAPGRRRTPVAFRELAP</sequence>
<comment type="caution">
    <text evidence="2">The sequence shown here is derived from an EMBL/GenBank/DDBJ whole genome shotgun (WGS) entry which is preliminary data.</text>
</comment>
<evidence type="ECO:0000256" key="1">
    <source>
        <dbReference type="SAM" id="MobiDB-lite"/>
    </source>
</evidence>
<dbReference type="Proteomes" id="UP001165270">
    <property type="component" value="Unassembled WGS sequence"/>
</dbReference>
<gene>
    <name evidence="2" type="ORF">MQN93_42980</name>
</gene>
<keyword evidence="3" id="KW-1185">Reference proteome</keyword>
<evidence type="ECO:0000313" key="2">
    <source>
        <dbReference type="EMBL" id="MCI3246467.1"/>
    </source>
</evidence>
<feature type="region of interest" description="Disordered" evidence="1">
    <location>
        <begin position="25"/>
        <end position="89"/>
    </location>
</feature>
<dbReference type="EMBL" id="JALDAX010000037">
    <property type="protein sequence ID" value="MCI3246467.1"/>
    <property type="molecule type" value="Genomic_DNA"/>
</dbReference>
<feature type="compositionally biased region" description="Basic and acidic residues" evidence="1">
    <location>
        <begin position="54"/>
        <end position="64"/>
    </location>
</feature>
<feature type="compositionally biased region" description="Low complexity" evidence="1">
    <location>
        <begin position="33"/>
        <end position="53"/>
    </location>
</feature>
<reference evidence="2" key="1">
    <citation type="submission" date="2022-03" db="EMBL/GenBank/DDBJ databases">
        <title>Streptomyces 7R015 and 7R016 isolated from Barleria lupulina in Thailand.</title>
        <authorList>
            <person name="Kanchanasin P."/>
            <person name="Phongsopitanun W."/>
            <person name="Tanasupawat S."/>
        </authorList>
    </citation>
    <scope>NUCLEOTIDE SEQUENCE</scope>
    <source>
        <strain evidence="2">7R016</strain>
    </source>
</reference>
<evidence type="ECO:0000313" key="3">
    <source>
        <dbReference type="Proteomes" id="UP001165270"/>
    </source>
</evidence>
<accession>A0ABS9XWK8</accession>